<keyword evidence="2" id="KW-1185">Reference proteome</keyword>
<dbReference type="GeneID" id="4179158"/>
<dbReference type="EMBL" id="DQ317692">
    <property type="protein sequence ID" value="ABC74879.1"/>
    <property type="molecule type" value="Genomic_DNA"/>
</dbReference>
<accession>Q0ZP75</accession>
<evidence type="ECO:0000313" key="2">
    <source>
        <dbReference type="Proteomes" id="UP000242804"/>
    </source>
</evidence>
<proteinExistence type="predicted"/>
<dbReference type="OrthoDB" id="32089at10239"/>
<organism evidence="1 2">
    <name type="scientific">Neodiprion abietis nucleopolyhedrovirus</name>
    <dbReference type="NCBI Taxonomy" id="204507"/>
    <lineage>
        <taxon>Viruses</taxon>
        <taxon>Viruses incertae sedis</taxon>
        <taxon>Naldaviricetes</taxon>
        <taxon>Lefavirales</taxon>
        <taxon>Baculoviridae</taxon>
        <taxon>Gammabaculovirus</taxon>
        <taxon>Gammabaculovirus neabietis</taxon>
    </lineage>
</organism>
<reference evidence="1 2" key="1">
    <citation type="journal article" date="2006" name="J. Virol.">
        <title>Sequence analysis and organization of the Neodiprion abietis nucleopolyhedrovirus genome.</title>
        <authorList>
            <person name="Duffy S.P."/>
            <person name="Young A.M."/>
            <person name="Morin B."/>
            <person name="Lucarotti C.J."/>
            <person name="Koop B.F."/>
            <person name="Levin D.B."/>
        </authorList>
    </citation>
    <scope>NUCLEOTIDE SEQUENCE [LARGE SCALE GENOMIC DNA]</scope>
</reference>
<sequence>MGIYLILVVLYVSVLCDAKRFLLGKPVTKSIFDPPQTSAIVDNSYQHINAVNNTQNKNNQGLNPQILLSNHVSGTNITYGSNTSLATNSDESIYNITADLAELYNNETSTELFPMHELIRNFNILIVLINKIHELDLSIDNYQTEIKLLTRTHFKDDVKHDMKIQLSKYSDEKKLLTKLIVKRIKKYKQRTSFNERNFGLTDRYRTYLHYDFCHRQDLIRLCN</sequence>
<dbReference type="RefSeq" id="YP_667853.1">
    <property type="nucleotide sequence ID" value="NC_008252.1"/>
</dbReference>
<name>Q0ZP75_9CBAC</name>
<dbReference type="KEGG" id="vg:4179158"/>
<protein>
    <submittedName>
        <fullName evidence="1">Uncharacterized protein</fullName>
    </submittedName>
</protein>
<dbReference type="Proteomes" id="UP000242804">
    <property type="component" value="Segment"/>
</dbReference>
<evidence type="ECO:0000313" key="1">
    <source>
        <dbReference type="EMBL" id="ABC74879.1"/>
    </source>
</evidence>